<dbReference type="InterPro" id="IPR017853">
    <property type="entry name" value="GH"/>
</dbReference>
<dbReference type="InterPro" id="IPR011049">
    <property type="entry name" value="Serralysin-like_metalloprot_C"/>
</dbReference>
<dbReference type="PRINTS" id="PR01545">
    <property type="entry name" value="THEMAYE10DUF"/>
</dbReference>
<dbReference type="SUPFAM" id="SSF51120">
    <property type="entry name" value="beta-Roll"/>
    <property type="match status" value="2"/>
</dbReference>
<dbReference type="Pfam" id="PF03537">
    <property type="entry name" value="Glyco_hydro_114"/>
    <property type="match status" value="1"/>
</dbReference>
<evidence type="ECO:0000313" key="3">
    <source>
        <dbReference type="Proteomes" id="UP000183685"/>
    </source>
</evidence>
<dbReference type="RefSeq" id="WP_068307599.1">
    <property type="nucleotide sequence ID" value="NZ_FNAK01000005.1"/>
</dbReference>
<sequence>MGDNPLSDVDSWLYHLGDTDAARLVEIGDSCADMVVIEFANYADEETPYTEADLEVMRGDDAKLIVSYLSIGEAEDYRFYWDDADFIAIRDSIIDNENPEWVGNFKVRYWMDEWQQVIFDYVERIIDGGFEGVYLDIIDGYEYWEEQEPNADVDYRQEMADFVAAIRAHAEAYLADVDPDRTFVVIGQNGEELLENSTYLNAIDGVGKEDLQFYYENTNQSDFSVQDADSVAYSLALLTLAENAGKEVFLVEYLSGTRQDVFSTVLEALSEQMDDLGIPLYVAENRALDDVFPQPDITQIIESLQGTAAGDILRGGFGRDVIDAHGGNDQIWAGPGDAGDDLFIGGAGADMIGGGTGDDFLVGGGADDGNVLDWLPENGNALDDGADILFGGKGNDILLGGGWDDGLIADNGVYDEGEAIITGLAANQIWAGPGNDLLIGAAGADELGGGTGDDTIHGHDGADMIYSALGVDQLFGGAGADMLFGGAGDYADTLWGEAGDDTLFGGAGGDLLQGGLGGDELFGGAGDDTVNGDDGTDILWAGAGDDLLTGGLGADVFAFAATSGADTVTDFDLSDDTLDLTAITSPFADITALEAAASEVIQSGQEGLLIDLGASGSVFLIGLVLDDLDTITVLL</sequence>
<feature type="domain" description="Glycoside-hydrolase family GH114 TIM-barrel" evidence="1">
    <location>
        <begin position="57"/>
        <end position="290"/>
    </location>
</feature>
<dbReference type="InterPro" id="IPR016063">
    <property type="entry name" value="TM1410_Glycdase"/>
</dbReference>
<dbReference type="SUPFAM" id="SSF51445">
    <property type="entry name" value="(Trans)glycosidases"/>
    <property type="match status" value="1"/>
</dbReference>
<dbReference type="PROSITE" id="PS00330">
    <property type="entry name" value="HEMOLYSIN_CALCIUM"/>
    <property type="match status" value="2"/>
</dbReference>
<dbReference type="Gene3D" id="2.150.10.10">
    <property type="entry name" value="Serralysin-like metalloprotease, C-terminal"/>
    <property type="match status" value="3"/>
</dbReference>
<keyword evidence="3" id="KW-1185">Reference proteome</keyword>
<dbReference type="STRING" id="637679.GCA_001550055_03632"/>
<dbReference type="Pfam" id="PF00353">
    <property type="entry name" value="HemolysinCabind"/>
    <property type="match status" value="6"/>
</dbReference>
<dbReference type="Gene3D" id="3.20.20.70">
    <property type="entry name" value="Aldolase class I"/>
    <property type="match status" value="1"/>
</dbReference>
<dbReference type="InterPro" id="IPR001343">
    <property type="entry name" value="Hemolysn_Ca-bd"/>
</dbReference>
<dbReference type="GO" id="GO:0005509">
    <property type="term" value="F:calcium ion binding"/>
    <property type="evidence" value="ECO:0007669"/>
    <property type="project" value="InterPro"/>
</dbReference>
<dbReference type="OrthoDB" id="30037at2"/>
<dbReference type="Proteomes" id="UP000183685">
    <property type="component" value="Unassembled WGS sequence"/>
</dbReference>
<dbReference type="InterPro" id="IPR013785">
    <property type="entry name" value="Aldolase_TIM"/>
</dbReference>
<dbReference type="InterPro" id="IPR018511">
    <property type="entry name" value="Hemolysin-typ_Ca-bd_CS"/>
</dbReference>
<dbReference type="EMBL" id="FNAK01000005">
    <property type="protein sequence ID" value="SDE25044.1"/>
    <property type="molecule type" value="Genomic_DNA"/>
</dbReference>
<dbReference type="PANTHER" id="PTHR35882:SF2">
    <property type="entry name" value="PELA"/>
    <property type="match status" value="1"/>
</dbReference>
<gene>
    <name evidence="2" type="ORF">SAMN04488071_2467</name>
</gene>
<evidence type="ECO:0000313" key="2">
    <source>
        <dbReference type="EMBL" id="SDE25044.1"/>
    </source>
</evidence>
<proteinExistence type="predicted"/>
<organism evidence="2 3">
    <name type="scientific">Kordiimonas lacus</name>
    <dbReference type="NCBI Taxonomy" id="637679"/>
    <lineage>
        <taxon>Bacteria</taxon>
        <taxon>Pseudomonadati</taxon>
        <taxon>Pseudomonadota</taxon>
        <taxon>Alphaproteobacteria</taxon>
        <taxon>Kordiimonadales</taxon>
        <taxon>Kordiimonadaceae</taxon>
        <taxon>Kordiimonas</taxon>
    </lineage>
</organism>
<dbReference type="InterPro" id="IPR004352">
    <property type="entry name" value="GH114_TIM-barrel"/>
</dbReference>
<name>A0A1G7BD72_9PROT</name>
<dbReference type="NCBIfam" id="TIGR01370">
    <property type="entry name" value="MJ1477/TM1410 family putative glycoside hydrolase"/>
    <property type="match status" value="1"/>
</dbReference>
<protein>
    <recommendedName>
        <fullName evidence="1">Glycoside-hydrolase family GH114 TIM-barrel domain-containing protein</fullName>
    </recommendedName>
</protein>
<dbReference type="PANTHER" id="PTHR35882">
    <property type="entry name" value="PELA"/>
    <property type="match status" value="1"/>
</dbReference>
<evidence type="ECO:0000259" key="1">
    <source>
        <dbReference type="Pfam" id="PF03537"/>
    </source>
</evidence>
<dbReference type="AlphaFoldDB" id="A0A1G7BD72"/>
<dbReference type="InterPro" id="IPR016062">
    <property type="entry name" value="TM1410-rel"/>
</dbReference>
<dbReference type="PRINTS" id="PR00313">
    <property type="entry name" value="CABNDNGRPT"/>
</dbReference>
<reference evidence="2 3" key="1">
    <citation type="submission" date="2016-10" db="EMBL/GenBank/DDBJ databases">
        <authorList>
            <person name="de Groot N.N."/>
        </authorList>
    </citation>
    <scope>NUCLEOTIDE SEQUENCE [LARGE SCALE GENOMIC DNA]</scope>
    <source>
        <strain evidence="2 3">CGMCC 1.9109</strain>
    </source>
</reference>
<accession>A0A1G7BD72</accession>